<dbReference type="EMBL" id="BGZK01000636">
    <property type="protein sequence ID" value="GBP53950.1"/>
    <property type="molecule type" value="Genomic_DNA"/>
</dbReference>
<evidence type="ECO:0000313" key="3">
    <source>
        <dbReference type="Proteomes" id="UP000299102"/>
    </source>
</evidence>
<proteinExistence type="predicted"/>
<name>A0A4C1WSY1_EUMVA</name>
<dbReference type="AlphaFoldDB" id="A0A4C1WSY1"/>
<dbReference type="Proteomes" id="UP000299102">
    <property type="component" value="Unassembled WGS sequence"/>
</dbReference>
<keyword evidence="3" id="KW-1185">Reference proteome</keyword>
<keyword evidence="2" id="KW-0808">Transferase</keyword>
<dbReference type="Pfam" id="PF00078">
    <property type="entry name" value="RVT_1"/>
    <property type="match status" value="1"/>
</dbReference>
<dbReference type="PROSITE" id="PS50878">
    <property type="entry name" value="RT_POL"/>
    <property type="match status" value="1"/>
</dbReference>
<reference evidence="2 3" key="1">
    <citation type="journal article" date="2019" name="Commun. Biol.">
        <title>The bagworm genome reveals a unique fibroin gene that provides high tensile strength.</title>
        <authorList>
            <person name="Kono N."/>
            <person name="Nakamura H."/>
            <person name="Ohtoshi R."/>
            <person name="Tomita M."/>
            <person name="Numata K."/>
            <person name="Arakawa K."/>
        </authorList>
    </citation>
    <scope>NUCLEOTIDE SEQUENCE [LARGE SCALE GENOMIC DNA]</scope>
</reference>
<dbReference type="GO" id="GO:0003964">
    <property type="term" value="F:RNA-directed DNA polymerase activity"/>
    <property type="evidence" value="ECO:0007669"/>
    <property type="project" value="UniProtKB-KW"/>
</dbReference>
<feature type="domain" description="Reverse transcriptase" evidence="1">
    <location>
        <begin position="35"/>
        <end position="221"/>
    </location>
</feature>
<evidence type="ECO:0000313" key="2">
    <source>
        <dbReference type="EMBL" id="GBP53950.1"/>
    </source>
</evidence>
<protein>
    <submittedName>
        <fullName evidence="2">RNA-directed DNA polymerase from mobile element jockey</fullName>
    </submittedName>
</protein>
<evidence type="ECO:0000259" key="1">
    <source>
        <dbReference type="PROSITE" id="PS50878"/>
    </source>
</evidence>
<organism evidence="2 3">
    <name type="scientific">Eumeta variegata</name>
    <name type="common">Bagworm moth</name>
    <name type="synonym">Eumeta japonica</name>
    <dbReference type="NCBI Taxonomy" id="151549"/>
    <lineage>
        <taxon>Eukaryota</taxon>
        <taxon>Metazoa</taxon>
        <taxon>Ecdysozoa</taxon>
        <taxon>Arthropoda</taxon>
        <taxon>Hexapoda</taxon>
        <taxon>Insecta</taxon>
        <taxon>Pterygota</taxon>
        <taxon>Neoptera</taxon>
        <taxon>Endopterygota</taxon>
        <taxon>Lepidoptera</taxon>
        <taxon>Glossata</taxon>
        <taxon>Ditrysia</taxon>
        <taxon>Tineoidea</taxon>
        <taxon>Psychidae</taxon>
        <taxon>Oiketicinae</taxon>
        <taxon>Eumeta</taxon>
    </lineage>
</organism>
<dbReference type="SUPFAM" id="SSF56672">
    <property type="entry name" value="DNA/RNA polymerases"/>
    <property type="match status" value="1"/>
</dbReference>
<keyword evidence="2" id="KW-0695">RNA-directed DNA polymerase</keyword>
<comment type="caution">
    <text evidence="2">The sequence shown here is derived from an EMBL/GenBank/DDBJ whole genome shotgun (WGS) entry which is preliminary data.</text>
</comment>
<accession>A0A4C1WSY1</accession>
<dbReference type="STRING" id="151549.A0A4C1WSY1"/>
<dbReference type="InterPro" id="IPR000477">
    <property type="entry name" value="RT_dom"/>
</dbReference>
<gene>
    <name evidence="2" type="primary">pol</name>
    <name evidence="2" type="ORF">EVAR_96628_1</name>
</gene>
<keyword evidence="2" id="KW-0548">Nucleotidyltransferase</keyword>
<dbReference type="PANTHER" id="PTHR19446">
    <property type="entry name" value="REVERSE TRANSCRIPTASES"/>
    <property type="match status" value="1"/>
</dbReference>
<dbReference type="OrthoDB" id="10065625at2759"/>
<dbReference type="CDD" id="cd01650">
    <property type="entry name" value="RT_nLTR_like"/>
    <property type="match status" value="1"/>
</dbReference>
<sequence length="221" mass="25554">MRRYAAKDRAEILAEHLEEQFTLHPASDSHSNVRHHEEVEHRVREFLSAPTPPLPEDYYVGKDPQLASSQRPITLLSHIAKLFERVLLQCLLRHLTPRQEQFGFRRGHSTTFQLTRLLHHMAAEHNRGRRTVGIFLDIEKAFDRVWYSGLLYKLIENRIPPALVRTVASFLKDRDFYVTVEDATSDPRPIRAGVPQGSCLSPCLYAVYTDDIPTLADQLQY</sequence>
<dbReference type="InterPro" id="IPR043502">
    <property type="entry name" value="DNA/RNA_pol_sf"/>
</dbReference>